<evidence type="ECO:0000313" key="1">
    <source>
        <dbReference type="EMBL" id="JAH31927.1"/>
    </source>
</evidence>
<proteinExistence type="predicted"/>
<organism evidence="1">
    <name type="scientific">Anguilla anguilla</name>
    <name type="common">European freshwater eel</name>
    <name type="synonym">Muraena anguilla</name>
    <dbReference type="NCBI Taxonomy" id="7936"/>
    <lineage>
        <taxon>Eukaryota</taxon>
        <taxon>Metazoa</taxon>
        <taxon>Chordata</taxon>
        <taxon>Craniata</taxon>
        <taxon>Vertebrata</taxon>
        <taxon>Euteleostomi</taxon>
        <taxon>Actinopterygii</taxon>
        <taxon>Neopterygii</taxon>
        <taxon>Teleostei</taxon>
        <taxon>Anguilliformes</taxon>
        <taxon>Anguillidae</taxon>
        <taxon>Anguilla</taxon>
    </lineage>
</organism>
<reference evidence="1" key="2">
    <citation type="journal article" date="2015" name="Fish Shellfish Immunol.">
        <title>Early steps in the European eel (Anguilla anguilla)-Vibrio vulnificus interaction in the gills: Role of the RtxA13 toxin.</title>
        <authorList>
            <person name="Callol A."/>
            <person name="Pajuelo D."/>
            <person name="Ebbesson L."/>
            <person name="Teles M."/>
            <person name="MacKenzie S."/>
            <person name="Amaro C."/>
        </authorList>
    </citation>
    <scope>NUCLEOTIDE SEQUENCE</scope>
</reference>
<protein>
    <submittedName>
        <fullName evidence="1">Uncharacterized protein</fullName>
    </submittedName>
</protein>
<reference evidence="1" key="1">
    <citation type="submission" date="2014-11" db="EMBL/GenBank/DDBJ databases">
        <authorList>
            <person name="Amaro Gonzalez C."/>
        </authorList>
    </citation>
    <scope>NUCLEOTIDE SEQUENCE</scope>
</reference>
<sequence length="61" mass="6544">MVYFLDGSLLSGEKPTPFASRSRFGVVPHSVPLAQQPFALPRALLFNFSAPFFSEGAVVGS</sequence>
<accession>A0A0E9RSV5</accession>
<name>A0A0E9RSV5_ANGAN</name>
<dbReference type="AlphaFoldDB" id="A0A0E9RSV5"/>
<dbReference type="EMBL" id="GBXM01076650">
    <property type="protein sequence ID" value="JAH31927.1"/>
    <property type="molecule type" value="Transcribed_RNA"/>
</dbReference>